<dbReference type="PANTHER" id="PTHR36529:SF1">
    <property type="entry name" value="GLYCOSYLTRANSFERASE"/>
    <property type="match status" value="1"/>
</dbReference>
<dbReference type="InterPro" id="IPR018641">
    <property type="entry name" value="Trfase_1_rSAM/seldom-assoc"/>
</dbReference>
<name>A0A2Z3GL56_9BACT</name>
<dbReference type="EMBL" id="CP029145">
    <property type="protein sequence ID" value="AWM34949.1"/>
    <property type="molecule type" value="Genomic_DNA"/>
</dbReference>
<dbReference type="Proteomes" id="UP000245999">
    <property type="component" value="Chromosome"/>
</dbReference>
<dbReference type="AlphaFoldDB" id="A0A2Z3GL56"/>
<evidence type="ECO:0000313" key="1">
    <source>
        <dbReference type="EMBL" id="AWM34949.1"/>
    </source>
</evidence>
<reference evidence="2" key="1">
    <citation type="submission" date="2018-04" db="EMBL/GenBank/DDBJ databases">
        <title>Complete genome of Antarctic heterotrophic bacterium Hymenobacter nivis.</title>
        <authorList>
            <person name="Terashima M."/>
        </authorList>
    </citation>
    <scope>NUCLEOTIDE SEQUENCE [LARGE SCALE GENOMIC DNA]</scope>
    <source>
        <strain evidence="2">NBRC 111535</strain>
    </source>
</reference>
<dbReference type="Pfam" id="PF09837">
    <property type="entry name" value="DUF2064"/>
    <property type="match status" value="1"/>
</dbReference>
<dbReference type="Gene3D" id="3.90.550.10">
    <property type="entry name" value="Spore Coat Polysaccharide Biosynthesis Protein SpsA, Chain A"/>
    <property type="match status" value="1"/>
</dbReference>
<dbReference type="RefSeq" id="WP_109657969.1">
    <property type="nucleotide sequence ID" value="NZ_CP029145.1"/>
</dbReference>
<evidence type="ECO:0000313" key="2">
    <source>
        <dbReference type="Proteomes" id="UP000245999"/>
    </source>
</evidence>
<dbReference type="SUPFAM" id="SSF53448">
    <property type="entry name" value="Nucleotide-diphospho-sugar transferases"/>
    <property type="match status" value="1"/>
</dbReference>
<gene>
    <name evidence="1" type="ORF">DDQ68_20520</name>
</gene>
<proteinExistence type="predicted"/>
<dbReference type="PANTHER" id="PTHR36529">
    <property type="entry name" value="SLL1095 PROTEIN"/>
    <property type="match status" value="1"/>
</dbReference>
<dbReference type="OrthoDB" id="9798250at2"/>
<dbReference type="KEGG" id="hnv:DDQ68_20520"/>
<accession>A0A2Z3GL56</accession>
<dbReference type="NCBIfam" id="TIGR04282">
    <property type="entry name" value="glyco_like_cofC"/>
    <property type="match status" value="1"/>
</dbReference>
<dbReference type="InterPro" id="IPR029044">
    <property type="entry name" value="Nucleotide-diphossugar_trans"/>
</dbReference>
<organism evidence="1 2">
    <name type="scientific">Hymenobacter nivis</name>
    <dbReference type="NCBI Taxonomy" id="1850093"/>
    <lineage>
        <taxon>Bacteria</taxon>
        <taxon>Pseudomonadati</taxon>
        <taxon>Bacteroidota</taxon>
        <taxon>Cytophagia</taxon>
        <taxon>Cytophagales</taxon>
        <taxon>Hymenobacteraceae</taxon>
        <taxon>Hymenobacter</taxon>
    </lineage>
</organism>
<keyword evidence="2" id="KW-1185">Reference proteome</keyword>
<protein>
    <submittedName>
        <fullName evidence="1">Glycosyltransferase</fullName>
    </submittedName>
</protein>
<sequence length="209" mass="22137">MNSAADQPGHLLIFAREPVLGRVKTRLAAGIGAEAALATYRELLTLTARAIAAAGVPATVWLAEEPVPPCELAQFRPEWPGLPWRVQPPAESLGARMAHAFSAAFAAGAGQAVIIGTDCPGLSAKLLQRAFELLLSHDVVLGPAADGGYYLLGMNKLEPELFANKDWSTATVLPDTLADAVRLGLRVAQLPTLHDVDSAEDLAIWRMGE</sequence>